<dbReference type="AlphaFoldDB" id="A0A2P5WLI6"/>
<dbReference type="EMBL" id="KZ667173">
    <property type="protein sequence ID" value="PPR91959.1"/>
    <property type="molecule type" value="Genomic_DNA"/>
</dbReference>
<name>A0A2P5WLI6_GOSBA</name>
<dbReference type="Proteomes" id="UP000239757">
    <property type="component" value="Unassembled WGS sequence"/>
</dbReference>
<sequence>MACQLDLSIRVPTRIEQMEDCKWLREDRLRSKLVVWGQLVDNEERSIGLNPNPNSYQGRKGKDTIRQEWMNYGGEEVRYMELGSEMEEILIGIA</sequence>
<reference evidence="1 2" key="1">
    <citation type="submission" date="2015-01" db="EMBL/GenBank/DDBJ databases">
        <title>Genome of allotetraploid Gossypium barbadense reveals genomic plasticity and fiber elongation in cotton evolution.</title>
        <authorList>
            <person name="Chen X."/>
            <person name="Liu X."/>
            <person name="Zhao B."/>
            <person name="Zheng H."/>
            <person name="Hu Y."/>
            <person name="Lu G."/>
            <person name="Yang C."/>
            <person name="Chen J."/>
            <person name="Shan C."/>
            <person name="Zhang L."/>
            <person name="Zhou Y."/>
            <person name="Wang L."/>
            <person name="Guo W."/>
            <person name="Bai Y."/>
            <person name="Ruan J."/>
            <person name="Shangguan X."/>
            <person name="Mao Y."/>
            <person name="Jiang J."/>
            <person name="Zhu Y."/>
            <person name="Lei J."/>
            <person name="Kang H."/>
            <person name="Chen S."/>
            <person name="He X."/>
            <person name="Wang R."/>
            <person name="Wang Y."/>
            <person name="Chen J."/>
            <person name="Wang L."/>
            <person name="Yu S."/>
            <person name="Wang B."/>
            <person name="Wei J."/>
            <person name="Song S."/>
            <person name="Lu X."/>
            <person name="Gao Z."/>
            <person name="Gu W."/>
            <person name="Deng X."/>
            <person name="Ma D."/>
            <person name="Wang S."/>
            <person name="Liang W."/>
            <person name="Fang L."/>
            <person name="Cai C."/>
            <person name="Zhu X."/>
            <person name="Zhou B."/>
            <person name="Zhang Y."/>
            <person name="Chen Z."/>
            <person name="Xu S."/>
            <person name="Zhu R."/>
            <person name="Wang S."/>
            <person name="Zhang T."/>
            <person name="Zhao G."/>
        </authorList>
    </citation>
    <scope>NUCLEOTIDE SEQUENCE [LARGE SCALE GENOMIC DNA]</scope>
    <source>
        <strain evidence="2">cv. Xinhai21</strain>
        <tissue evidence="1">Leaf</tissue>
    </source>
</reference>
<gene>
    <name evidence="1" type="ORF">GOBAR_AA28721</name>
</gene>
<evidence type="ECO:0000313" key="2">
    <source>
        <dbReference type="Proteomes" id="UP000239757"/>
    </source>
</evidence>
<protein>
    <submittedName>
        <fullName evidence="1">Uncharacterized protein</fullName>
    </submittedName>
</protein>
<accession>A0A2P5WLI6</accession>
<proteinExistence type="predicted"/>
<organism evidence="1 2">
    <name type="scientific">Gossypium barbadense</name>
    <name type="common">Sea Island cotton</name>
    <name type="synonym">Hibiscus barbadensis</name>
    <dbReference type="NCBI Taxonomy" id="3634"/>
    <lineage>
        <taxon>Eukaryota</taxon>
        <taxon>Viridiplantae</taxon>
        <taxon>Streptophyta</taxon>
        <taxon>Embryophyta</taxon>
        <taxon>Tracheophyta</taxon>
        <taxon>Spermatophyta</taxon>
        <taxon>Magnoliopsida</taxon>
        <taxon>eudicotyledons</taxon>
        <taxon>Gunneridae</taxon>
        <taxon>Pentapetalae</taxon>
        <taxon>rosids</taxon>
        <taxon>malvids</taxon>
        <taxon>Malvales</taxon>
        <taxon>Malvaceae</taxon>
        <taxon>Malvoideae</taxon>
        <taxon>Gossypium</taxon>
    </lineage>
</organism>
<evidence type="ECO:0000313" key="1">
    <source>
        <dbReference type="EMBL" id="PPR91959.1"/>
    </source>
</evidence>
<dbReference type="OrthoDB" id="10503781at2759"/>